<gene>
    <name evidence="2" type="ORF">AJ79_05866</name>
</gene>
<evidence type="ECO:0000313" key="2">
    <source>
        <dbReference type="EMBL" id="PGH08767.1"/>
    </source>
</evidence>
<accession>A0A2B7XJG5</accession>
<feature type="compositionally biased region" description="Basic residues" evidence="1">
    <location>
        <begin position="407"/>
        <end position="421"/>
    </location>
</feature>
<proteinExistence type="predicted"/>
<feature type="region of interest" description="Disordered" evidence="1">
    <location>
        <begin position="1"/>
        <end position="30"/>
    </location>
</feature>
<dbReference type="Proteomes" id="UP000223968">
    <property type="component" value="Unassembled WGS sequence"/>
</dbReference>
<dbReference type="InterPro" id="IPR046486">
    <property type="entry name" value="DUF6579"/>
</dbReference>
<sequence length="421" mass="47226">MLKWEDLFTPPKRKKTLDRRPRSQGVTNQTWSQIPGVPGIQGVTDIAAGVKEIWDGYNAGRNGIIIQDQMQKPGQGIPSIQTCASSLAVFFKRKNAFDLFSVFLNGISVVAQFVEVLQGPSALEEIGQNIHRELEAQTGLTAPKTFAKQVHKVIMHQTSLLYEDGIPHFYFLYHPDTDWHGYFFDIVSQKPLPPNLLGVSENLDALCLWMIFLRQHLDRDNRRKVRFHLIIPAYRPMFIKDPLIFPDRLFPLTVQGLKHDSKEYVWFNLPTLNDTDAYSLELKDVGNIHQPPSGGEAEAVGQFAASTAGGFATAIVEASLAPPILAPFVFLKSGVKGMVGAVQATKQARDSLNQKPPRVLGQSINDDGDRGGSNEDGIRNGPSEAEFTVQPGTQTVARRRNDELENRRRRRRRHHRAKLTY</sequence>
<reference evidence="2 3" key="1">
    <citation type="submission" date="2017-10" db="EMBL/GenBank/DDBJ databases">
        <title>Comparative genomics in systemic dimorphic fungi from Ajellomycetaceae.</title>
        <authorList>
            <person name="Munoz J.F."/>
            <person name="Mcewen J.G."/>
            <person name="Clay O.K."/>
            <person name="Cuomo C.A."/>
        </authorList>
    </citation>
    <scope>NUCLEOTIDE SEQUENCE [LARGE SCALE GENOMIC DNA]</scope>
    <source>
        <strain evidence="2 3">UAMH5409</strain>
    </source>
</reference>
<evidence type="ECO:0000313" key="3">
    <source>
        <dbReference type="Proteomes" id="UP000223968"/>
    </source>
</evidence>
<protein>
    <submittedName>
        <fullName evidence="2">Uncharacterized protein</fullName>
    </submittedName>
</protein>
<comment type="caution">
    <text evidence="2">The sequence shown here is derived from an EMBL/GenBank/DDBJ whole genome shotgun (WGS) entry which is preliminary data.</text>
</comment>
<dbReference type="Pfam" id="PF20219">
    <property type="entry name" value="DUF6579"/>
    <property type="match status" value="1"/>
</dbReference>
<dbReference type="AlphaFoldDB" id="A0A2B7XJG5"/>
<feature type="region of interest" description="Disordered" evidence="1">
    <location>
        <begin position="347"/>
        <end position="421"/>
    </location>
</feature>
<dbReference type="EMBL" id="PDNB01000098">
    <property type="protein sequence ID" value="PGH08767.1"/>
    <property type="molecule type" value="Genomic_DNA"/>
</dbReference>
<keyword evidence="3" id="KW-1185">Reference proteome</keyword>
<feature type="compositionally biased region" description="Basic and acidic residues" evidence="1">
    <location>
        <begin position="367"/>
        <end position="378"/>
    </location>
</feature>
<dbReference type="OrthoDB" id="3852249at2759"/>
<name>A0A2B7XJG5_9EURO</name>
<evidence type="ECO:0000256" key="1">
    <source>
        <dbReference type="SAM" id="MobiDB-lite"/>
    </source>
</evidence>
<organism evidence="2 3">
    <name type="scientific">Helicocarpus griseus UAMH5409</name>
    <dbReference type="NCBI Taxonomy" id="1447875"/>
    <lineage>
        <taxon>Eukaryota</taxon>
        <taxon>Fungi</taxon>
        <taxon>Dikarya</taxon>
        <taxon>Ascomycota</taxon>
        <taxon>Pezizomycotina</taxon>
        <taxon>Eurotiomycetes</taxon>
        <taxon>Eurotiomycetidae</taxon>
        <taxon>Onygenales</taxon>
        <taxon>Ajellomycetaceae</taxon>
        <taxon>Helicocarpus</taxon>
    </lineage>
</organism>
<dbReference type="STRING" id="1447875.A0A2B7XJG5"/>